<keyword evidence="5" id="KW-0812">Transmembrane</keyword>
<keyword evidence="3" id="KW-0862">Zinc</keyword>
<dbReference type="SUPFAM" id="SSF57850">
    <property type="entry name" value="RING/U-box"/>
    <property type="match status" value="1"/>
</dbReference>
<dbReference type="PROSITE" id="PS50089">
    <property type="entry name" value="ZF_RING_2"/>
    <property type="match status" value="1"/>
</dbReference>
<keyword evidence="5" id="KW-0472">Membrane</keyword>
<feature type="domain" description="RING-type" evidence="6">
    <location>
        <begin position="80"/>
        <end position="124"/>
    </location>
</feature>
<evidence type="ECO:0000256" key="2">
    <source>
        <dbReference type="ARBA" id="ARBA00022771"/>
    </source>
</evidence>
<sequence>MAACDQIVLCKAALIFAVTRWILSLALNLFTRFSMQNAGASSCTRRPPSSANLRILRSSLSLTSLGNMEHRLPENGEYSCAICLNRLKNSSQVWELRNCCHVFHNNCLEKWLRYDSRFSCPLCRVALLSPAPPDLQPPSWAVEKMLYLFGDDLLP</sequence>
<dbReference type="Proteomes" id="UP000250235">
    <property type="component" value="Unassembled WGS sequence"/>
</dbReference>
<gene>
    <name evidence="7" type="ORF">F511_30878</name>
</gene>
<proteinExistence type="predicted"/>
<evidence type="ECO:0000313" key="7">
    <source>
        <dbReference type="EMBL" id="KZV16584.1"/>
    </source>
</evidence>
<dbReference type="EMBL" id="KV019041">
    <property type="protein sequence ID" value="KZV16584.1"/>
    <property type="molecule type" value="Genomic_DNA"/>
</dbReference>
<keyword evidence="2 4" id="KW-0863">Zinc-finger</keyword>
<protein>
    <recommendedName>
        <fullName evidence="6">RING-type domain-containing protein</fullName>
    </recommendedName>
</protein>
<dbReference type="GO" id="GO:0008270">
    <property type="term" value="F:zinc ion binding"/>
    <property type="evidence" value="ECO:0007669"/>
    <property type="project" value="UniProtKB-KW"/>
</dbReference>
<evidence type="ECO:0000256" key="5">
    <source>
        <dbReference type="SAM" id="Phobius"/>
    </source>
</evidence>
<dbReference type="InterPro" id="IPR001841">
    <property type="entry name" value="Znf_RING"/>
</dbReference>
<organism evidence="7 8">
    <name type="scientific">Dorcoceras hygrometricum</name>
    <dbReference type="NCBI Taxonomy" id="472368"/>
    <lineage>
        <taxon>Eukaryota</taxon>
        <taxon>Viridiplantae</taxon>
        <taxon>Streptophyta</taxon>
        <taxon>Embryophyta</taxon>
        <taxon>Tracheophyta</taxon>
        <taxon>Spermatophyta</taxon>
        <taxon>Magnoliopsida</taxon>
        <taxon>eudicotyledons</taxon>
        <taxon>Gunneridae</taxon>
        <taxon>Pentapetalae</taxon>
        <taxon>asterids</taxon>
        <taxon>lamiids</taxon>
        <taxon>Lamiales</taxon>
        <taxon>Gesneriaceae</taxon>
        <taxon>Didymocarpoideae</taxon>
        <taxon>Trichosporeae</taxon>
        <taxon>Loxocarpinae</taxon>
        <taxon>Dorcoceras</taxon>
    </lineage>
</organism>
<feature type="transmembrane region" description="Helical" evidence="5">
    <location>
        <begin position="6"/>
        <end position="30"/>
    </location>
</feature>
<dbReference type="SMART" id="SM00184">
    <property type="entry name" value="RING"/>
    <property type="match status" value="1"/>
</dbReference>
<keyword evidence="5" id="KW-1133">Transmembrane helix</keyword>
<dbReference type="OrthoDB" id="8062037at2759"/>
<accession>A0A2Z7A4X4</accession>
<evidence type="ECO:0000256" key="1">
    <source>
        <dbReference type="ARBA" id="ARBA00022723"/>
    </source>
</evidence>
<dbReference type="PANTHER" id="PTHR45969:SF11">
    <property type="entry name" value="RING_U-BOX SUPERFAMILY PROTEIN"/>
    <property type="match status" value="1"/>
</dbReference>
<dbReference type="SMART" id="SM00744">
    <property type="entry name" value="RINGv"/>
    <property type="match status" value="1"/>
</dbReference>
<keyword evidence="1" id="KW-0479">Metal-binding</keyword>
<dbReference type="Pfam" id="PF13639">
    <property type="entry name" value="zf-RING_2"/>
    <property type="match status" value="1"/>
</dbReference>
<evidence type="ECO:0000256" key="3">
    <source>
        <dbReference type="ARBA" id="ARBA00022833"/>
    </source>
</evidence>
<evidence type="ECO:0000259" key="6">
    <source>
        <dbReference type="PROSITE" id="PS50089"/>
    </source>
</evidence>
<dbReference type="PANTHER" id="PTHR45969">
    <property type="entry name" value="RING ZINC FINGER PROTEIN-RELATED"/>
    <property type="match status" value="1"/>
</dbReference>
<dbReference type="AlphaFoldDB" id="A0A2Z7A4X4"/>
<evidence type="ECO:0000313" key="8">
    <source>
        <dbReference type="Proteomes" id="UP000250235"/>
    </source>
</evidence>
<dbReference type="InterPro" id="IPR011016">
    <property type="entry name" value="Znf_RING-CH"/>
</dbReference>
<name>A0A2Z7A4X4_9LAMI</name>
<dbReference type="Gene3D" id="3.30.40.10">
    <property type="entry name" value="Zinc/RING finger domain, C3HC4 (zinc finger)"/>
    <property type="match status" value="1"/>
</dbReference>
<reference evidence="7 8" key="1">
    <citation type="journal article" date="2015" name="Proc. Natl. Acad. Sci. U.S.A.">
        <title>The resurrection genome of Boea hygrometrica: A blueprint for survival of dehydration.</title>
        <authorList>
            <person name="Xiao L."/>
            <person name="Yang G."/>
            <person name="Zhang L."/>
            <person name="Yang X."/>
            <person name="Zhao S."/>
            <person name="Ji Z."/>
            <person name="Zhou Q."/>
            <person name="Hu M."/>
            <person name="Wang Y."/>
            <person name="Chen M."/>
            <person name="Xu Y."/>
            <person name="Jin H."/>
            <person name="Xiao X."/>
            <person name="Hu G."/>
            <person name="Bao F."/>
            <person name="Hu Y."/>
            <person name="Wan P."/>
            <person name="Li L."/>
            <person name="Deng X."/>
            <person name="Kuang T."/>
            <person name="Xiang C."/>
            <person name="Zhu J.K."/>
            <person name="Oliver M.J."/>
            <person name="He Y."/>
        </authorList>
    </citation>
    <scope>NUCLEOTIDE SEQUENCE [LARGE SCALE GENOMIC DNA]</scope>
    <source>
        <strain evidence="8">cv. XS01</strain>
    </source>
</reference>
<evidence type="ECO:0000256" key="4">
    <source>
        <dbReference type="PROSITE-ProRule" id="PRU00175"/>
    </source>
</evidence>
<dbReference type="GO" id="GO:0016567">
    <property type="term" value="P:protein ubiquitination"/>
    <property type="evidence" value="ECO:0007669"/>
    <property type="project" value="TreeGrafter"/>
</dbReference>
<dbReference type="GO" id="GO:0061630">
    <property type="term" value="F:ubiquitin protein ligase activity"/>
    <property type="evidence" value="ECO:0007669"/>
    <property type="project" value="TreeGrafter"/>
</dbReference>
<keyword evidence="8" id="KW-1185">Reference proteome</keyword>
<dbReference type="InterPro" id="IPR013083">
    <property type="entry name" value="Znf_RING/FYVE/PHD"/>
</dbReference>